<evidence type="ECO:0000313" key="2">
    <source>
        <dbReference type="Proteomes" id="UP001606134"/>
    </source>
</evidence>
<protein>
    <submittedName>
        <fullName evidence="1">Uncharacterized protein</fullName>
    </submittedName>
</protein>
<organism evidence="1 2">
    <name type="scientific">Pelomonas candidula</name>
    <dbReference type="NCBI Taxonomy" id="3299025"/>
    <lineage>
        <taxon>Bacteria</taxon>
        <taxon>Pseudomonadati</taxon>
        <taxon>Pseudomonadota</taxon>
        <taxon>Betaproteobacteria</taxon>
        <taxon>Burkholderiales</taxon>
        <taxon>Sphaerotilaceae</taxon>
        <taxon>Roseateles</taxon>
    </lineage>
</organism>
<name>A0ABW7H8I6_9BURK</name>
<dbReference type="EMBL" id="JBIGIC010000002">
    <property type="protein sequence ID" value="MFG6485988.1"/>
    <property type="molecule type" value="Genomic_DNA"/>
</dbReference>
<proteinExistence type="predicted"/>
<dbReference type="RefSeq" id="WP_394406820.1">
    <property type="nucleotide sequence ID" value="NZ_JBIGIC010000002.1"/>
</dbReference>
<accession>A0ABW7H8I6</accession>
<sequence length="165" mass="18752">MNAQQFEGRAGFQRLLVDTFVWAAEYGCRELHAWDASFVDWPLSDANALTALTAWARHGRQLHLLAQQYEDVQRRHPRFVRWRRDFGHCVTARAVEPELKLDGAPESLLLAVCPDGGALSLRLFDRHLWHGEISVDAGQRLRGLEWFDALAQRSSDSFAPTTLGL</sequence>
<keyword evidence="2" id="KW-1185">Reference proteome</keyword>
<comment type="caution">
    <text evidence="1">The sequence shown here is derived from an EMBL/GenBank/DDBJ whole genome shotgun (WGS) entry which is preliminary data.</text>
</comment>
<dbReference type="Proteomes" id="UP001606134">
    <property type="component" value="Unassembled WGS sequence"/>
</dbReference>
<evidence type="ECO:0000313" key="1">
    <source>
        <dbReference type="EMBL" id="MFG6485988.1"/>
    </source>
</evidence>
<reference evidence="1 2" key="1">
    <citation type="submission" date="2024-08" db="EMBL/GenBank/DDBJ databases">
        <authorList>
            <person name="Lu H."/>
        </authorList>
    </citation>
    <scope>NUCLEOTIDE SEQUENCE [LARGE SCALE GENOMIC DNA]</scope>
    <source>
        <strain evidence="1 2">BYS78W</strain>
    </source>
</reference>
<gene>
    <name evidence="1" type="ORF">ACG04R_04840</name>
</gene>